<reference evidence="7 10" key="1">
    <citation type="submission" date="2024-05" db="EMBL/GenBank/DDBJ databases">
        <title>A high-quality chromosomal-level genome assembly of Topmouth culter (Culter alburnus).</title>
        <authorList>
            <person name="Zhao H."/>
        </authorList>
    </citation>
    <scope>NUCLEOTIDE SEQUENCE [LARGE SCALE GENOMIC DNA]</scope>
    <source>
        <strain evidence="7">CATC2023</strain>
        <tissue evidence="7">Muscle</tissue>
    </source>
</reference>
<evidence type="ECO:0000313" key="5">
    <source>
        <dbReference type="EMBL" id="KAK9963822.1"/>
    </source>
</evidence>
<feature type="domain" description="MABP" evidence="1">
    <location>
        <begin position="1"/>
        <end position="51"/>
    </location>
</feature>
<evidence type="ECO:0000313" key="2">
    <source>
        <dbReference type="EMBL" id="KAK9963819.1"/>
    </source>
</evidence>
<dbReference type="EMBL" id="JAWDJR010000014">
    <property type="protein sequence ID" value="KAK9963819.1"/>
    <property type="molecule type" value="Genomic_DNA"/>
</dbReference>
<dbReference type="EMBL" id="JAWDJR010000014">
    <property type="protein sequence ID" value="KAK9963823.1"/>
    <property type="molecule type" value="Genomic_DNA"/>
</dbReference>
<dbReference type="InterPro" id="IPR023341">
    <property type="entry name" value="MABP"/>
</dbReference>
<dbReference type="EMBL" id="JAWDJR010000014">
    <property type="protein sequence ID" value="KAK9963822.1"/>
    <property type="molecule type" value="Genomic_DNA"/>
</dbReference>
<sequence length="296" mass="33390">MADGQPITKLEISNSKDDEITFGAQGYKLVNVNLNEGTGGNQVLLWYKKECGKRPVTRIEFSFTDRMKSGLADAGYTLVDKNLNAGVPNADYISLWYFYGSTKYDMPIVDLEVTIDANEEPALLKDGWERLGCDLNRNAGGNFIYLWVKREKTSYIHEITATVDFTSDKNMFNMGYTRAGEDTNRGAGGKYVFLWYRRTTEEKQALTALDVSTSLQEESKLQKEEYKKISINLNNGTCGKDVFLWHKKEGCESQIQAIALLINSKACSEYQKAGCNFINRNLNEGNKGCKINIAYK</sequence>
<evidence type="ECO:0000313" key="10">
    <source>
        <dbReference type="Proteomes" id="UP001479290"/>
    </source>
</evidence>
<dbReference type="EMBL" id="JAWDJR010000014">
    <property type="protein sequence ID" value="KAK9963826.1"/>
    <property type="molecule type" value="Genomic_DNA"/>
</dbReference>
<organism evidence="7 10">
    <name type="scientific">Culter alburnus</name>
    <name type="common">Topmouth culter</name>
    <dbReference type="NCBI Taxonomy" id="194366"/>
    <lineage>
        <taxon>Eukaryota</taxon>
        <taxon>Metazoa</taxon>
        <taxon>Chordata</taxon>
        <taxon>Craniata</taxon>
        <taxon>Vertebrata</taxon>
        <taxon>Euteleostomi</taxon>
        <taxon>Actinopterygii</taxon>
        <taxon>Neopterygii</taxon>
        <taxon>Teleostei</taxon>
        <taxon>Ostariophysi</taxon>
        <taxon>Cypriniformes</taxon>
        <taxon>Xenocyprididae</taxon>
        <taxon>Xenocypridinae</taxon>
        <taxon>Culter</taxon>
    </lineage>
</organism>
<evidence type="ECO:0000313" key="8">
    <source>
        <dbReference type="EMBL" id="KAK9963825.1"/>
    </source>
</evidence>
<feature type="domain" description="MABP" evidence="1">
    <location>
        <begin position="53"/>
        <end position="200"/>
    </location>
</feature>
<evidence type="ECO:0000313" key="3">
    <source>
        <dbReference type="EMBL" id="KAK9963820.1"/>
    </source>
</evidence>
<dbReference type="AlphaFoldDB" id="A0AAW1ZTX2"/>
<dbReference type="EMBL" id="JAWDJR010000014">
    <property type="protein sequence ID" value="KAK9963820.1"/>
    <property type="molecule type" value="Genomic_DNA"/>
</dbReference>
<dbReference type="EMBL" id="JAWDJR010000014">
    <property type="protein sequence ID" value="KAK9963825.1"/>
    <property type="molecule type" value="Genomic_DNA"/>
</dbReference>
<dbReference type="EMBL" id="JAWDJR010000014">
    <property type="protein sequence ID" value="KAK9963821.1"/>
    <property type="molecule type" value="Genomic_DNA"/>
</dbReference>
<dbReference type="PROSITE" id="PS51498">
    <property type="entry name" value="MABP"/>
    <property type="match status" value="2"/>
</dbReference>
<dbReference type="Gene3D" id="2.100.10.50">
    <property type="match status" value="2"/>
</dbReference>
<dbReference type="GO" id="GO:0005737">
    <property type="term" value="C:cytoplasm"/>
    <property type="evidence" value="ECO:0007669"/>
    <property type="project" value="UniProtKB-ARBA"/>
</dbReference>
<name>A0AAW1ZTX2_CULAL</name>
<accession>A0AAW1ZTX2</accession>
<evidence type="ECO:0000313" key="6">
    <source>
        <dbReference type="EMBL" id="KAK9963823.1"/>
    </source>
</evidence>
<dbReference type="EMBL" id="JAWDJR010000014">
    <property type="protein sequence ID" value="KAK9963824.1"/>
    <property type="molecule type" value="Genomic_DNA"/>
</dbReference>
<dbReference type="Proteomes" id="UP001479290">
    <property type="component" value="Unassembled WGS sequence"/>
</dbReference>
<keyword evidence="10" id="KW-1185">Reference proteome</keyword>
<evidence type="ECO:0000259" key="1">
    <source>
        <dbReference type="PROSITE" id="PS51498"/>
    </source>
</evidence>
<protein>
    <recommendedName>
        <fullName evidence="1">MABP domain-containing protein</fullName>
    </recommendedName>
</protein>
<proteinExistence type="predicted"/>
<evidence type="ECO:0000313" key="9">
    <source>
        <dbReference type="EMBL" id="KAK9963826.1"/>
    </source>
</evidence>
<evidence type="ECO:0000313" key="4">
    <source>
        <dbReference type="EMBL" id="KAK9963821.1"/>
    </source>
</evidence>
<comment type="caution">
    <text evidence="7">The sequence shown here is derived from an EMBL/GenBank/DDBJ whole genome shotgun (WGS) entry which is preliminary data.</text>
</comment>
<gene>
    <name evidence="2" type="ORF">ABG768_006981</name>
    <name evidence="3" type="ORF">ABG768_006982</name>
    <name evidence="4" type="ORF">ABG768_006983</name>
    <name evidence="5" type="ORF">ABG768_006984</name>
    <name evidence="6" type="ORF">ABG768_006985</name>
    <name evidence="7" type="ORF">ABG768_006986</name>
    <name evidence="8" type="ORF">ABG768_006987</name>
    <name evidence="9" type="ORF">ABG768_006988</name>
</gene>
<evidence type="ECO:0000313" key="7">
    <source>
        <dbReference type="EMBL" id="KAK9963824.1"/>
    </source>
</evidence>